<organism evidence="8 9">
    <name type="scientific">Sphingomonas hengshuiensis</name>
    <dbReference type="NCBI Taxonomy" id="1609977"/>
    <lineage>
        <taxon>Bacteria</taxon>
        <taxon>Pseudomonadati</taxon>
        <taxon>Pseudomonadota</taxon>
        <taxon>Alphaproteobacteria</taxon>
        <taxon>Sphingomonadales</taxon>
        <taxon>Sphingomonadaceae</taxon>
        <taxon>Sphingomonas</taxon>
    </lineage>
</organism>
<evidence type="ECO:0000256" key="4">
    <source>
        <dbReference type="ARBA" id="ARBA00038969"/>
    </source>
</evidence>
<evidence type="ECO:0000256" key="7">
    <source>
        <dbReference type="RuleBase" id="RU362029"/>
    </source>
</evidence>
<protein>
    <recommendedName>
        <fullName evidence="5 7">Arsenate reductase</fullName>
        <ecNumber evidence="4 7">1.20.4.1</ecNumber>
    </recommendedName>
</protein>
<evidence type="ECO:0000256" key="5">
    <source>
        <dbReference type="ARBA" id="ARBA00039879"/>
    </source>
</evidence>
<dbReference type="InterPro" id="IPR036249">
    <property type="entry name" value="Thioredoxin-like_sf"/>
</dbReference>
<dbReference type="GO" id="GO:0008794">
    <property type="term" value="F:arsenate reductase (glutaredoxin) activity"/>
    <property type="evidence" value="ECO:0007669"/>
    <property type="project" value="UniProtKB-UniRule"/>
</dbReference>
<dbReference type="OrthoDB" id="9790554at2"/>
<dbReference type="PANTHER" id="PTHR30041:SF5">
    <property type="entry name" value="ARSENATE REDUCTASE-RELATED"/>
    <property type="match status" value="1"/>
</dbReference>
<dbReference type="Proteomes" id="UP000032300">
    <property type="component" value="Chromosome"/>
</dbReference>
<dbReference type="KEGG" id="sphi:TS85_07725"/>
<dbReference type="NCBIfam" id="TIGR00014">
    <property type="entry name" value="arsC"/>
    <property type="match status" value="1"/>
</dbReference>
<comment type="similarity">
    <text evidence="1 6 7">Belongs to the ArsC family.</text>
</comment>
<dbReference type="InterPro" id="IPR006659">
    <property type="entry name" value="Arsenate_reductase"/>
</dbReference>
<evidence type="ECO:0000256" key="1">
    <source>
        <dbReference type="ARBA" id="ARBA00007198"/>
    </source>
</evidence>
<name>A0A7U4J7I4_9SPHN</name>
<accession>A0A7U4J7I4</accession>
<reference evidence="8 9" key="2">
    <citation type="submission" date="2015-02" db="EMBL/GenBank/DDBJ databases">
        <title>The complete genome of Sphingomonas hengshuiensis sp. WHSC-8 isolated from soil of Hengshui Lake.</title>
        <authorList>
            <person name="Wei S."/>
            <person name="Guo J."/>
            <person name="Su C."/>
            <person name="Wu R."/>
            <person name="Zhang Z."/>
            <person name="Liang K."/>
            <person name="Li H."/>
            <person name="Wang T."/>
            <person name="Liu H."/>
            <person name="Zhang C."/>
            <person name="Li Z."/>
            <person name="Wang Q."/>
            <person name="Meng J."/>
        </authorList>
    </citation>
    <scope>NUCLEOTIDE SEQUENCE [LARGE SCALE GENOMIC DNA]</scope>
    <source>
        <strain evidence="8 9">WHSC-8</strain>
    </source>
</reference>
<dbReference type="AlphaFoldDB" id="A0A7U4J7I4"/>
<dbReference type="EC" id="1.20.4.1" evidence="4 7"/>
<proteinExistence type="inferred from homology"/>
<sequence>MSDFPITIYHNPACGTSRNALEMIRAAGYAPNVVEYLKSGWERAQIEGLLADMKAAPRAIMREKGTPAAALGLLAETATDDDILDAMVAHPILVNRPIVVTPKGTKLCRPSEAVLDLLDRQPAAFTKEDGEVVKIGDACALRP</sequence>
<evidence type="ECO:0000313" key="9">
    <source>
        <dbReference type="Proteomes" id="UP000032300"/>
    </source>
</evidence>
<dbReference type="Gene3D" id="3.40.30.10">
    <property type="entry name" value="Glutaredoxin"/>
    <property type="match status" value="1"/>
</dbReference>
<keyword evidence="9" id="KW-1185">Reference proteome</keyword>
<evidence type="ECO:0000313" key="8">
    <source>
        <dbReference type="EMBL" id="AJP71695.1"/>
    </source>
</evidence>
<dbReference type="Pfam" id="PF03960">
    <property type="entry name" value="ArsC"/>
    <property type="match status" value="1"/>
</dbReference>
<comment type="catalytic activity">
    <reaction evidence="7">
        <text>[glutaredoxin]-dithiol + arsenate + glutathione + H(+) = glutathionyl-S-S-[glutaredoxin] + arsenite + H2O</text>
        <dbReference type="Rhea" id="RHEA:22016"/>
        <dbReference type="Rhea" id="RHEA-COMP:10729"/>
        <dbReference type="Rhea" id="RHEA-COMP:17668"/>
        <dbReference type="ChEBI" id="CHEBI:15377"/>
        <dbReference type="ChEBI" id="CHEBI:15378"/>
        <dbReference type="ChEBI" id="CHEBI:29242"/>
        <dbReference type="ChEBI" id="CHEBI:29950"/>
        <dbReference type="ChEBI" id="CHEBI:48597"/>
        <dbReference type="ChEBI" id="CHEBI:57925"/>
        <dbReference type="ChEBI" id="CHEBI:146199"/>
        <dbReference type="EC" id="1.20.4.1"/>
    </reaction>
</comment>
<dbReference type="PANTHER" id="PTHR30041">
    <property type="entry name" value="ARSENATE REDUCTASE"/>
    <property type="match status" value="1"/>
</dbReference>
<dbReference type="RefSeq" id="WP_044331455.1">
    <property type="nucleotide sequence ID" value="NZ_CP010836.1"/>
</dbReference>
<reference evidence="8 9" key="1">
    <citation type="journal article" date="2015" name="Int. J. Syst. Evol. Microbiol.">
        <title>Sphingomonas hengshuiensis sp. nov., isolated from lake wetland.</title>
        <authorList>
            <person name="Wei S."/>
            <person name="Wang T."/>
            <person name="Liu H."/>
            <person name="Zhang C."/>
            <person name="Guo J."/>
            <person name="Wang Q."/>
            <person name="Liang K."/>
            <person name="Zhang Z."/>
        </authorList>
    </citation>
    <scope>NUCLEOTIDE SEQUENCE [LARGE SCALE GENOMIC DNA]</scope>
    <source>
        <strain evidence="8 9">WHSC-8</strain>
    </source>
</reference>
<keyword evidence="3 7" id="KW-0560">Oxidoreductase</keyword>
<evidence type="ECO:0000256" key="2">
    <source>
        <dbReference type="ARBA" id="ARBA00022849"/>
    </source>
</evidence>
<dbReference type="GO" id="GO:0046685">
    <property type="term" value="P:response to arsenic-containing substance"/>
    <property type="evidence" value="ECO:0007669"/>
    <property type="project" value="UniProtKB-KW"/>
</dbReference>
<keyword evidence="2" id="KW-0059">Arsenical resistance</keyword>
<dbReference type="SUPFAM" id="SSF52833">
    <property type="entry name" value="Thioredoxin-like"/>
    <property type="match status" value="1"/>
</dbReference>
<dbReference type="PROSITE" id="PS51353">
    <property type="entry name" value="ARSC"/>
    <property type="match status" value="1"/>
</dbReference>
<evidence type="ECO:0000256" key="6">
    <source>
        <dbReference type="PROSITE-ProRule" id="PRU01282"/>
    </source>
</evidence>
<dbReference type="InterPro" id="IPR006660">
    <property type="entry name" value="Arsenate_reductase-like"/>
</dbReference>
<evidence type="ECO:0000256" key="3">
    <source>
        <dbReference type="ARBA" id="ARBA00023002"/>
    </source>
</evidence>
<dbReference type="CDD" id="cd03034">
    <property type="entry name" value="ArsC_ArsC"/>
    <property type="match status" value="1"/>
</dbReference>
<gene>
    <name evidence="8" type="ORF">TS85_07725</name>
</gene>
<dbReference type="EMBL" id="CP010836">
    <property type="protein sequence ID" value="AJP71695.1"/>
    <property type="molecule type" value="Genomic_DNA"/>
</dbReference>